<dbReference type="RefSeq" id="WP_067486867.1">
    <property type="nucleotide sequence ID" value="NZ_SNXK01000003.1"/>
</dbReference>
<protein>
    <submittedName>
        <fullName evidence="2">Uncharacterized protein</fullName>
    </submittedName>
</protein>
<name>A0A4R6PK37_NOCIG</name>
<dbReference type="Proteomes" id="UP000295087">
    <property type="component" value="Unassembled WGS sequence"/>
</dbReference>
<evidence type="ECO:0000313" key="2">
    <source>
        <dbReference type="EMBL" id="TDP38768.1"/>
    </source>
</evidence>
<organism evidence="2 3">
    <name type="scientific">Nocardia ignorata</name>
    <dbReference type="NCBI Taxonomy" id="145285"/>
    <lineage>
        <taxon>Bacteria</taxon>
        <taxon>Bacillati</taxon>
        <taxon>Actinomycetota</taxon>
        <taxon>Actinomycetes</taxon>
        <taxon>Mycobacteriales</taxon>
        <taxon>Nocardiaceae</taxon>
        <taxon>Nocardia</taxon>
    </lineage>
</organism>
<proteinExistence type="predicted"/>
<reference evidence="2 3" key="1">
    <citation type="submission" date="2019-03" db="EMBL/GenBank/DDBJ databases">
        <title>Genomic Encyclopedia of Type Strains, Phase IV (KMG-IV): sequencing the most valuable type-strain genomes for metagenomic binning, comparative biology and taxonomic classification.</title>
        <authorList>
            <person name="Goeker M."/>
        </authorList>
    </citation>
    <scope>NUCLEOTIDE SEQUENCE [LARGE SCALE GENOMIC DNA]</scope>
    <source>
        <strain evidence="2 3">DSM 44496</strain>
    </source>
</reference>
<dbReference type="EMBL" id="SNXK01000003">
    <property type="protein sequence ID" value="TDP38768.1"/>
    <property type="molecule type" value="Genomic_DNA"/>
</dbReference>
<accession>A0A4R6PK37</accession>
<comment type="caution">
    <text evidence="2">The sequence shown here is derived from an EMBL/GenBank/DDBJ whole genome shotgun (WGS) entry which is preliminary data.</text>
</comment>
<keyword evidence="3" id="KW-1185">Reference proteome</keyword>
<dbReference type="AlphaFoldDB" id="A0A4R6PK37"/>
<sequence length="77" mass="8317">MHLNGGFTKVVLGGVTGESGITRDIPTRTIPLHLRAIGTRVLLVGHFQIPETDDSAEDIRRALQHPEVLDSGRHPSG</sequence>
<evidence type="ECO:0000256" key="1">
    <source>
        <dbReference type="SAM" id="MobiDB-lite"/>
    </source>
</evidence>
<evidence type="ECO:0000313" key="3">
    <source>
        <dbReference type="Proteomes" id="UP000295087"/>
    </source>
</evidence>
<gene>
    <name evidence="2" type="ORF">DFR75_103426</name>
</gene>
<feature type="region of interest" description="Disordered" evidence="1">
    <location>
        <begin position="54"/>
        <end position="77"/>
    </location>
</feature>
<feature type="compositionally biased region" description="Basic and acidic residues" evidence="1">
    <location>
        <begin position="67"/>
        <end position="77"/>
    </location>
</feature>